<evidence type="ECO:0008006" key="3">
    <source>
        <dbReference type="Google" id="ProtNLM"/>
    </source>
</evidence>
<gene>
    <name evidence="1" type="ORF">NEF87_003672</name>
</gene>
<dbReference type="PANTHER" id="PTHR34070:SF1">
    <property type="entry name" value="DNA ALKYLATION REPAIR PROTEIN"/>
    <property type="match status" value="1"/>
</dbReference>
<dbReference type="CDD" id="cd06561">
    <property type="entry name" value="AlkD_like"/>
    <property type="match status" value="1"/>
</dbReference>
<name>A0ABY6HV42_9ARCH</name>
<evidence type="ECO:0000313" key="1">
    <source>
        <dbReference type="EMBL" id="UYP47387.1"/>
    </source>
</evidence>
<organism evidence="1 2">
    <name type="scientific">Candidatus Lokiarchaeum ossiferum</name>
    <dbReference type="NCBI Taxonomy" id="2951803"/>
    <lineage>
        <taxon>Archaea</taxon>
        <taxon>Promethearchaeati</taxon>
        <taxon>Promethearchaeota</taxon>
        <taxon>Promethearchaeia</taxon>
        <taxon>Promethearchaeales</taxon>
        <taxon>Promethearchaeaceae</taxon>
        <taxon>Candidatus Lokiarchaeum</taxon>
    </lineage>
</organism>
<dbReference type="Gene3D" id="1.25.10.90">
    <property type="match status" value="1"/>
</dbReference>
<evidence type="ECO:0000313" key="2">
    <source>
        <dbReference type="Proteomes" id="UP001208689"/>
    </source>
</evidence>
<dbReference type="InterPro" id="IPR016024">
    <property type="entry name" value="ARM-type_fold"/>
</dbReference>
<dbReference type="InterPro" id="IPR014825">
    <property type="entry name" value="DNA_alkylation"/>
</dbReference>
<dbReference type="Proteomes" id="UP001208689">
    <property type="component" value="Chromosome"/>
</dbReference>
<accession>A0ABY6HV42</accession>
<proteinExistence type="predicted"/>
<keyword evidence="2" id="KW-1185">Reference proteome</keyword>
<reference evidence="1" key="1">
    <citation type="submission" date="2022-09" db="EMBL/GenBank/DDBJ databases">
        <title>Actin cytoskeleton and complex cell architecture in an #Asgard archaeon.</title>
        <authorList>
            <person name="Ponce Toledo R.I."/>
            <person name="Schleper C."/>
            <person name="Rodrigues Oliveira T."/>
            <person name="Wollweber F."/>
            <person name="Xu J."/>
            <person name="Rittmann S."/>
            <person name="Klingl A."/>
            <person name="Pilhofer M."/>
        </authorList>
    </citation>
    <scope>NUCLEOTIDE SEQUENCE</scope>
    <source>
        <strain evidence="1">B-35</strain>
    </source>
</reference>
<protein>
    <recommendedName>
        <fullName evidence="3">DNA alkylation repair protein</fullName>
    </recommendedName>
</protein>
<dbReference type="EMBL" id="CP104013">
    <property type="protein sequence ID" value="UYP47387.1"/>
    <property type="molecule type" value="Genomic_DNA"/>
</dbReference>
<dbReference type="Pfam" id="PF08713">
    <property type="entry name" value="DNA_alkylation"/>
    <property type="match status" value="1"/>
</dbReference>
<dbReference type="PANTHER" id="PTHR34070">
    <property type="entry name" value="ARMADILLO-TYPE FOLD"/>
    <property type="match status" value="1"/>
</dbReference>
<sequence length="236" mass="28233">MSRIDECQQDLIQFIEEEKASMFPKFFKAFPGGYGEGDKFLGIRVPNIRKVAKKYKDFTFNELSVLIQDEYHEVRMCALFILVLQFEKAKEESQRKRICDFYLKNINAVNNWDLVDSTAHKILGAYLEDKKRDLLYEYATSNQLWLQRIAIIATFCYIRHEDYDDALKISKILLQHKHDLIHKAVGWMLREVGNRNLPREEEFLKVYYKTMPRTMLRYAIEKFDEPLRKKYLHGEI</sequence>
<dbReference type="SUPFAM" id="SSF48371">
    <property type="entry name" value="ARM repeat"/>
    <property type="match status" value="1"/>
</dbReference>